<dbReference type="InterPro" id="IPR011006">
    <property type="entry name" value="CheY-like_superfamily"/>
</dbReference>
<organism evidence="6 7">
    <name type="scientific">Streptomonospora nanhaiensis</name>
    <dbReference type="NCBI Taxonomy" id="1323731"/>
    <lineage>
        <taxon>Bacteria</taxon>
        <taxon>Bacillati</taxon>
        <taxon>Actinomycetota</taxon>
        <taxon>Actinomycetes</taxon>
        <taxon>Streptosporangiales</taxon>
        <taxon>Nocardiopsidaceae</taxon>
        <taxon>Streptomonospora</taxon>
    </lineage>
</organism>
<dbReference type="PROSITE" id="PS50110">
    <property type="entry name" value="RESPONSE_REGULATORY"/>
    <property type="match status" value="1"/>
</dbReference>
<dbReference type="GO" id="GO:0000160">
    <property type="term" value="P:phosphorelay signal transduction system"/>
    <property type="evidence" value="ECO:0007669"/>
    <property type="project" value="InterPro"/>
</dbReference>
<dbReference type="InterPro" id="IPR039420">
    <property type="entry name" value="WalR-like"/>
</dbReference>
<dbReference type="PANTHER" id="PTHR43214">
    <property type="entry name" value="TWO-COMPONENT RESPONSE REGULATOR"/>
    <property type="match status" value="1"/>
</dbReference>
<dbReference type="SUPFAM" id="SSF52172">
    <property type="entry name" value="CheY-like"/>
    <property type="match status" value="1"/>
</dbReference>
<reference evidence="6 7" key="1">
    <citation type="submission" date="2020-07" db="EMBL/GenBank/DDBJ databases">
        <title>Sequencing the genomes of 1000 actinobacteria strains.</title>
        <authorList>
            <person name="Klenk H.-P."/>
        </authorList>
    </citation>
    <scope>NUCLEOTIDE SEQUENCE [LARGE SCALE GENOMIC DNA]</scope>
    <source>
        <strain evidence="6 7">DSM 45927</strain>
    </source>
</reference>
<dbReference type="SMART" id="SM00448">
    <property type="entry name" value="REC"/>
    <property type="match status" value="1"/>
</dbReference>
<feature type="modified residue" description="4-aspartylphosphate" evidence="4">
    <location>
        <position position="54"/>
    </location>
</feature>
<gene>
    <name evidence="6" type="ORF">HNR12_001489</name>
</gene>
<dbReference type="Gene3D" id="3.40.50.2300">
    <property type="match status" value="1"/>
</dbReference>
<keyword evidence="1" id="KW-0805">Transcription regulation</keyword>
<name>A0A853BL11_9ACTN</name>
<sequence>MIRVVIADDQVAVRTGLSLILDGAPDIDVVAEAGDGNEAVALARDLRPDVLVMDIRMPRKDGITATRELAGVTDVLIMTTFDLDEYVFGALHAGAAGFLLKSADSDALLQAVRTVARGEGMISPSVTRRLIRSFAERAPPARRRTAWTP</sequence>
<proteinExistence type="predicted"/>
<dbReference type="InterPro" id="IPR001789">
    <property type="entry name" value="Sig_transdc_resp-reg_receiver"/>
</dbReference>
<dbReference type="CDD" id="cd17535">
    <property type="entry name" value="REC_NarL-like"/>
    <property type="match status" value="1"/>
</dbReference>
<keyword evidence="4" id="KW-0597">Phosphoprotein</keyword>
<evidence type="ECO:0000313" key="7">
    <source>
        <dbReference type="Proteomes" id="UP000575985"/>
    </source>
</evidence>
<feature type="domain" description="Response regulatory" evidence="5">
    <location>
        <begin position="3"/>
        <end position="116"/>
    </location>
</feature>
<dbReference type="Proteomes" id="UP000575985">
    <property type="component" value="Unassembled WGS sequence"/>
</dbReference>
<dbReference type="Pfam" id="PF00072">
    <property type="entry name" value="Response_reg"/>
    <property type="match status" value="1"/>
</dbReference>
<dbReference type="GO" id="GO:0003677">
    <property type="term" value="F:DNA binding"/>
    <property type="evidence" value="ECO:0007669"/>
    <property type="project" value="UniProtKB-KW"/>
</dbReference>
<accession>A0A853BL11</accession>
<evidence type="ECO:0000256" key="3">
    <source>
        <dbReference type="ARBA" id="ARBA00023163"/>
    </source>
</evidence>
<keyword evidence="7" id="KW-1185">Reference proteome</keyword>
<dbReference type="PANTHER" id="PTHR43214:SF24">
    <property type="entry name" value="TRANSCRIPTIONAL REGULATORY PROTEIN NARL-RELATED"/>
    <property type="match status" value="1"/>
</dbReference>
<dbReference type="InterPro" id="IPR058245">
    <property type="entry name" value="NreC/VraR/RcsB-like_REC"/>
</dbReference>
<protein>
    <submittedName>
        <fullName evidence="6">DNA-binding NarL/FixJ family response regulator</fullName>
    </submittedName>
</protein>
<evidence type="ECO:0000256" key="1">
    <source>
        <dbReference type="ARBA" id="ARBA00023015"/>
    </source>
</evidence>
<keyword evidence="3" id="KW-0804">Transcription</keyword>
<evidence type="ECO:0000256" key="4">
    <source>
        <dbReference type="PROSITE-ProRule" id="PRU00169"/>
    </source>
</evidence>
<keyword evidence="2 6" id="KW-0238">DNA-binding</keyword>
<evidence type="ECO:0000256" key="2">
    <source>
        <dbReference type="ARBA" id="ARBA00023125"/>
    </source>
</evidence>
<evidence type="ECO:0000313" key="6">
    <source>
        <dbReference type="EMBL" id="NYI95212.1"/>
    </source>
</evidence>
<dbReference type="AlphaFoldDB" id="A0A853BL11"/>
<evidence type="ECO:0000259" key="5">
    <source>
        <dbReference type="PROSITE" id="PS50110"/>
    </source>
</evidence>
<comment type="caution">
    <text evidence="6">The sequence shown here is derived from an EMBL/GenBank/DDBJ whole genome shotgun (WGS) entry which is preliminary data.</text>
</comment>
<dbReference type="EMBL" id="JACCFO010000001">
    <property type="protein sequence ID" value="NYI95212.1"/>
    <property type="molecule type" value="Genomic_DNA"/>
</dbReference>